<evidence type="ECO:0000256" key="1">
    <source>
        <dbReference type="ARBA" id="ARBA00004167"/>
    </source>
</evidence>
<evidence type="ECO:0000256" key="2">
    <source>
        <dbReference type="ARBA" id="ARBA00022692"/>
    </source>
</evidence>
<dbReference type="OrthoDB" id="2017114at2759"/>
<evidence type="ECO:0000256" key="6">
    <source>
        <dbReference type="SAM" id="MobiDB-lite"/>
    </source>
</evidence>
<feature type="domain" description="Malectin-like" evidence="8">
    <location>
        <begin position="71"/>
        <end position="191"/>
    </location>
</feature>
<evidence type="ECO:0000256" key="7">
    <source>
        <dbReference type="SAM" id="Phobius"/>
    </source>
</evidence>
<keyword evidence="4 7" id="KW-1133">Transmembrane helix</keyword>
<dbReference type="Pfam" id="PF12819">
    <property type="entry name" value="Malectin_like"/>
    <property type="match status" value="1"/>
</dbReference>
<feature type="compositionally biased region" description="Polar residues" evidence="6">
    <location>
        <begin position="18"/>
        <end position="29"/>
    </location>
</feature>
<dbReference type="STRING" id="3476.A0A2P5D135"/>
<dbReference type="AlphaFoldDB" id="A0A2P5D135"/>
<dbReference type="EMBL" id="JXTB01000075">
    <property type="protein sequence ID" value="PON66977.1"/>
    <property type="molecule type" value="Genomic_DNA"/>
</dbReference>
<protein>
    <submittedName>
        <fullName evidence="9">Malectin-like carbohydrate-binding domain containing protein</fullName>
    </submittedName>
</protein>
<dbReference type="GO" id="GO:0016020">
    <property type="term" value="C:membrane"/>
    <property type="evidence" value="ECO:0007669"/>
    <property type="project" value="UniProtKB-SubCell"/>
</dbReference>
<evidence type="ECO:0000256" key="5">
    <source>
        <dbReference type="ARBA" id="ARBA00023136"/>
    </source>
</evidence>
<dbReference type="Proteomes" id="UP000237105">
    <property type="component" value="Unassembled WGS sequence"/>
</dbReference>
<sequence length="228" mass="25601">MLSLHVSNRRREQASLHAHQSSSNGNTSKFPKRVQELLQFTIKTPIQVPQQDLEDTGYLSSQFGVSIPISYTVEENNPPDVVMYSAIEANNASECIILPINFRDETQVSAYFILYFDIMAAYRILEDTRTVSIFIEGQLMNTTRLPGIGRGEVIVSIYPVKVEGGTANLTISPPERTTSPALLNAIELFSVIDVSKVARSSDLVLGTSFGLVPFAWLFYYCMVWYYRI</sequence>
<gene>
    <name evidence="9" type="ORF">PanWU01x14_105590</name>
</gene>
<evidence type="ECO:0000313" key="10">
    <source>
        <dbReference type="Proteomes" id="UP000237105"/>
    </source>
</evidence>
<evidence type="ECO:0000256" key="3">
    <source>
        <dbReference type="ARBA" id="ARBA00022729"/>
    </source>
</evidence>
<proteinExistence type="predicted"/>
<name>A0A2P5D135_PARAD</name>
<evidence type="ECO:0000259" key="8">
    <source>
        <dbReference type="Pfam" id="PF12819"/>
    </source>
</evidence>
<feature type="region of interest" description="Disordered" evidence="6">
    <location>
        <begin position="1"/>
        <end position="29"/>
    </location>
</feature>
<reference evidence="10" key="1">
    <citation type="submission" date="2016-06" db="EMBL/GenBank/DDBJ databases">
        <title>Parallel loss of symbiosis genes in relatives of nitrogen-fixing non-legume Parasponia.</title>
        <authorList>
            <person name="Van Velzen R."/>
            <person name="Holmer R."/>
            <person name="Bu F."/>
            <person name="Rutten L."/>
            <person name="Van Zeijl A."/>
            <person name="Liu W."/>
            <person name="Santuari L."/>
            <person name="Cao Q."/>
            <person name="Sharma T."/>
            <person name="Shen D."/>
            <person name="Roswanjaya Y."/>
            <person name="Wardhani T."/>
            <person name="Kalhor M.S."/>
            <person name="Jansen J."/>
            <person name="Van den Hoogen J."/>
            <person name="Gungor B."/>
            <person name="Hartog M."/>
            <person name="Hontelez J."/>
            <person name="Verver J."/>
            <person name="Yang W.-C."/>
            <person name="Schijlen E."/>
            <person name="Repin R."/>
            <person name="Schilthuizen M."/>
            <person name="Schranz E."/>
            <person name="Heidstra R."/>
            <person name="Miyata K."/>
            <person name="Fedorova E."/>
            <person name="Kohlen W."/>
            <person name="Bisseling T."/>
            <person name="Smit S."/>
            <person name="Geurts R."/>
        </authorList>
    </citation>
    <scope>NUCLEOTIDE SEQUENCE [LARGE SCALE GENOMIC DNA]</scope>
    <source>
        <strain evidence="10">cv. WU1-14</strain>
    </source>
</reference>
<accession>A0A2P5D135</accession>
<evidence type="ECO:0000313" key="9">
    <source>
        <dbReference type="EMBL" id="PON66977.1"/>
    </source>
</evidence>
<dbReference type="InterPro" id="IPR024788">
    <property type="entry name" value="Malectin-like_Carb-bd_dom"/>
</dbReference>
<comment type="caution">
    <text evidence="9">The sequence shown here is derived from an EMBL/GenBank/DDBJ whole genome shotgun (WGS) entry which is preliminary data.</text>
</comment>
<comment type="subcellular location">
    <subcellularLocation>
        <location evidence="1">Membrane</location>
        <topology evidence="1">Single-pass membrane protein</topology>
    </subcellularLocation>
</comment>
<evidence type="ECO:0000256" key="4">
    <source>
        <dbReference type="ARBA" id="ARBA00022989"/>
    </source>
</evidence>
<feature type="transmembrane region" description="Helical" evidence="7">
    <location>
        <begin position="203"/>
        <end position="226"/>
    </location>
</feature>
<keyword evidence="5 7" id="KW-0472">Membrane</keyword>
<keyword evidence="2 7" id="KW-0812">Transmembrane</keyword>
<keyword evidence="3" id="KW-0732">Signal</keyword>
<keyword evidence="10" id="KW-1185">Reference proteome</keyword>
<organism evidence="9 10">
    <name type="scientific">Parasponia andersonii</name>
    <name type="common">Sponia andersonii</name>
    <dbReference type="NCBI Taxonomy" id="3476"/>
    <lineage>
        <taxon>Eukaryota</taxon>
        <taxon>Viridiplantae</taxon>
        <taxon>Streptophyta</taxon>
        <taxon>Embryophyta</taxon>
        <taxon>Tracheophyta</taxon>
        <taxon>Spermatophyta</taxon>
        <taxon>Magnoliopsida</taxon>
        <taxon>eudicotyledons</taxon>
        <taxon>Gunneridae</taxon>
        <taxon>Pentapetalae</taxon>
        <taxon>rosids</taxon>
        <taxon>fabids</taxon>
        <taxon>Rosales</taxon>
        <taxon>Cannabaceae</taxon>
        <taxon>Parasponia</taxon>
    </lineage>
</organism>